<dbReference type="AlphaFoldDB" id="A0A0N4ZSQ1"/>
<comment type="similarity">
    <text evidence="1">Belongs to the MEMO1 family.</text>
</comment>
<proteinExistence type="inferred from homology"/>
<evidence type="ECO:0000313" key="3">
    <source>
        <dbReference type="WBParaSite" id="PTRK_0001153300.1"/>
    </source>
</evidence>
<dbReference type="HAMAP" id="MF_00055">
    <property type="entry name" value="MEMO1"/>
    <property type="match status" value="1"/>
</dbReference>
<protein>
    <submittedName>
        <fullName evidence="3">Protein MEMO1</fullName>
    </submittedName>
</protein>
<dbReference type="NCBIfam" id="TIGR04336">
    <property type="entry name" value="AmmeMemoSam_B"/>
    <property type="match status" value="1"/>
</dbReference>
<accession>A0A0N4ZSQ1</accession>
<evidence type="ECO:0000256" key="1">
    <source>
        <dbReference type="ARBA" id="ARBA00006315"/>
    </source>
</evidence>
<keyword evidence="2" id="KW-1185">Reference proteome</keyword>
<organism evidence="2 3">
    <name type="scientific">Parastrongyloides trichosuri</name>
    <name type="common">Possum-specific nematode worm</name>
    <dbReference type="NCBI Taxonomy" id="131310"/>
    <lineage>
        <taxon>Eukaryota</taxon>
        <taxon>Metazoa</taxon>
        <taxon>Ecdysozoa</taxon>
        <taxon>Nematoda</taxon>
        <taxon>Chromadorea</taxon>
        <taxon>Rhabditida</taxon>
        <taxon>Tylenchina</taxon>
        <taxon>Panagrolaimomorpha</taxon>
        <taxon>Strongyloidoidea</taxon>
        <taxon>Strongyloididae</taxon>
        <taxon>Parastrongyloides</taxon>
    </lineage>
</organism>
<dbReference type="STRING" id="131310.A0A0N4ZSQ1"/>
<evidence type="ECO:0000313" key="2">
    <source>
        <dbReference type="Proteomes" id="UP000038045"/>
    </source>
</evidence>
<dbReference type="Gene3D" id="3.40.830.10">
    <property type="entry name" value="LigB-like"/>
    <property type="match status" value="1"/>
</dbReference>
<dbReference type="CDD" id="cd07361">
    <property type="entry name" value="MEMO_like"/>
    <property type="match status" value="1"/>
</dbReference>
<dbReference type="InterPro" id="IPR002737">
    <property type="entry name" value="MEMO1_fam"/>
</dbReference>
<sequence length="300" mass="34036">MSIRSASHAGSWYANSAKELSTQLDGWLLKATDRKYEMGAKAIISPHAGYTYCGRTAAYGFKQFNPVNVKKIFVLGPSHCVYVKGCALTTCHEYVTPFGNLKIDLPIVKELFQTRHFQEMDREFEIDEHSIEMQLPFLAKIMLSVKSLNDFTIIPVLVGSLQGNMQDVYGSIFLKYLTSPDTIFVISSDFCHWGRRFDYNPYDPSINVPIWKQIQSLDRSGMDAIETTDPSKFEEYMNDSQNTICGSAPIKILLTTAKMAKDKHNFKNNIEFLNYSQSSQIIHSNESSVSYASGVLWMHK</sequence>
<dbReference type="Pfam" id="PF01875">
    <property type="entry name" value="Memo"/>
    <property type="match status" value="1"/>
</dbReference>
<dbReference type="WBParaSite" id="PTRK_0001153300.1">
    <property type="protein sequence ID" value="PTRK_0001153300.1"/>
    <property type="gene ID" value="PTRK_0001153300"/>
</dbReference>
<reference evidence="3" key="1">
    <citation type="submission" date="2017-02" db="UniProtKB">
        <authorList>
            <consortium name="WormBaseParasite"/>
        </authorList>
    </citation>
    <scope>IDENTIFICATION</scope>
</reference>
<dbReference type="PANTHER" id="PTHR11060">
    <property type="entry name" value="PROTEIN MEMO1"/>
    <property type="match status" value="1"/>
</dbReference>
<name>A0A0N4ZSQ1_PARTI</name>
<dbReference type="PANTHER" id="PTHR11060:SF0">
    <property type="entry name" value="PROTEIN MEMO1"/>
    <property type="match status" value="1"/>
</dbReference>
<dbReference type="Proteomes" id="UP000038045">
    <property type="component" value="Unplaced"/>
</dbReference>